<evidence type="ECO:0000256" key="1">
    <source>
        <dbReference type="SAM" id="MobiDB-lite"/>
    </source>
</evidence>
<evidence type="ECO:0000313" key="5">
    <source>
        <dbReference type="Proteomes" id="UP001501288"/>
    </source>
</evidence>
<dbReference type="Pfam" id="PF10531">
    <property type="entry name" value="SLBB"/>
    <property type="match status" value="1"/>
</dbReference>
<dbReference type="InterPro" id="IPR019554">
    <property type="entry name" value="Soluble_ligand-bd"/>
</dbReference>
<feature type="compositionally biased region" description="Low complexity" evidence="1">
    <location>
        <begin position="201"/>
        <end position="216"/>
    </location>
</feature>
<evidence type="ECO:0000259" key="3">
    <source>
        <dbReference type="SMART" id="SM00278"/>
    </source>
</evidence>
<dbReference type="Pfam" id="PF12836">
    <property type="entry name" value="HHH_3"/>
    <property type="match status" value="1"/>
</dbReference>
<accession>A0ABN2BYS3</accession>
<proteinExistence type="predicted"/>
<dbReference type="EMBL" id="BAAANV010000052">
    <property type="protein sequence ID" value="GAA1549835.1"/>
    <property type="molecule type" value="Genomic_DNA"/>
</dbReference>
<keyword evidence="4" id="KW-0238">DNA-binding</keyword>
<gene>
    <name evidence="4" type="ORF">GCM10009762_23560</name>
</gene>
<organism evidence="4 5">
    <name type="scientific">Dermacoccus barathri</name>
    <dbReference type="NCBI Taxonomy" id="322601"/>
    <lineage>
        <taxon>Bacteria</taxon>
        <taxon>Bacillati</taxon>
        <taxon>Actinomycetota</taxon>
        <taxon>Actinomycetes</taxon>
        <taxon>Micrococcales</taxon>
        <taxon>Dermacoccaceae</taxon>
        <taxon>Dermacoccus</taxon>
    </lineage>
</organism>
<dbReference type="InterPro" id="IPR010994">
    <property type="entry name" value="RuvA_2-like"/>
</dbReference>
<feature type="domain" description="Helix-hairpin-helix DNA-binding motif class 1" evidence="3">
    <location>
        <begin position="266"/>
        <end position="285"/>
    </location>
</feature>
<dbReference type="GO" id="GO:0003677">
    <property type="term" value="F:DNA binding"/>
    <property type="evidence" value="ECO:0007669"/>
    <property type="project" value="UniProtKB-KW"/>
</dbReference>
<dbReference type="SMART" id="SM00278">
    <property type="entry name" value="HhH1"/>
    <property type="match status" value="2"/>
</dbReference>
<dbReference type="NCBIfam" id="TIGR00426">
    <property type="entry name" value="competence protein ComEA helix-hairpin-helix repeat region"/>
    <property type="match status" value="1"/>
</dbReference>
<name>A0ABN2BYS3_9MICO</name>
<dbReference type="PANTHER" id="PTHR21180">
    <property type="entry name" value="ENDONUCLEASE/EXONUCLEASE/PHOSPHATASE FAMILY DOMAIN-CONTAINING PROTEIN 1"/>
    <property type="match status" value="1"/>
</dbReference>
<feature type="compositionally biased region" description="Pro residues" evidence="1">
    <location>
        <begin position="189"/>
        <end position="200"/>
    </location>
</feature>
<keyword evidence="2" id="KW-0472">Membrane</keyword>
<dbReference type="RefSeq" id="WP_241510895.1">
    <property type="nucleotide sequence ID" value="NZ_BAAANV010000052.1"/>
</dbReference>
<keyword evidence="2" id="KW-0812">Transmembrane</keyword>
<feature type="domain" description="Helix-hairpin-helix DNA-binding motif class 1" evidence="3">
    <location>
        <begin position="236"/>
        <end position="255"/>
    </location>
</feature>
<evidence type="ECO:0000313" key="4">
    <source>
        <dbReference type="EMBL" id="GAA1549835.1"/>
    </source>
</evidence>
<keyword evidence="2" id="KW-1133">Transmembrane helix</keyword>
<comment type="caution">
    <text evidence="4">The sequence shown here is derived from an EMBL/GenBank/DDBJ whole genome shotgun (WGS) entry which is preliminary data.</text>
</comment>
<dbReference type="Gene3D" id="1.10.150.280">
    <property type="entry name" value="AF1531-like domain"/>
    <property type="match status" value="1"/>
</dbReference>
<dbReference type="SUPFAM" id="SSF47781">
    <property type="entry name" value="RuvA domain 2-like"/>
    <property type="match status" value="1"/>
</dbReference>
<protein>
    <submittedName>
        <fullName evidence="4">ComEA family DNA-binding protein</fullName>
    </submittedName>
</protein>
<dbReference type="Proteomes" id="UP001501288">
    <property type="component" value="Unassembled WGS sequence"/>
</dbReference>
<keyword evidence="5" id="KW-1185">Reference proteome</keyword>
<feature type="transmembrane region" description="Helical" evidence="2">
    <location>
        <begin position="56"/>
        <end position="77"/>
    </location>
</feature>
<reference evidence="4 5" key="1">
    <citation type="journal article" date="2019" name="Int. J. Syst. Evol. Microbiol.">
        <title>The Global Catalogue of Microorganisms (GCM) 10K type strain sequencing project: providing services to taxonomists for standard genome sequencing and annotation.</title>
        <authorList>
            <consortium name="The Broad Institute Genomics Platform"/>
            <consortium name="The Broad Institute Genome Sequencing Center for Infectious Disease"/>
            <person name="Wu L."/>
            <person name="Ma J."/>
        </authorList>
    </citation>
    <scope>NUCLEOTIDE SEQUENCE [LARGE SCALE GENOMIC DNA]</scope>
    <source>
        <strain evidence="4 5">JCM 14588</strain>
    </source>
</reference>
<dbReference type="InterPro" id="IPR004509">
    <property type="entry name" value="Competence_ComEA_HhH"/>
</dbReference>
<sequence>MTTRYDSDDRLDEVLAEIERARREPAWTPEPERTPRRLIRPPAPLDEARWAPSRTAVVVVALCALLAALVFGVRVMLTPDTSSAATGSSAKPLQVAGRATVSSTPSGAAAAPTNAASTAATPAAAASPSVLNIHVVGAVRTPGVVTVTPGARVEDAVRAAGGLKGADASGINLARPLADGEQVIVPRPGESPPVPSPPAAPAGGQPSAGAAAITPGTPGASAGASALVNLNTADAAALDTLPGVGPVLAQRILDWRTEHGRFSSVEELGEVSGIGDKALERLRSKVTV</sequence>
<dbReference type="InterPro" id="IPR003583">
    <property type="entry name" value="Hlx-hairpin-Hlx_DNA-bd_motif"/>
</dbReference>
<dbReference type="Gene3D" id="3.10.560.10">
    <property type="entry name" value="Outer membrane lipoprotein wza domain like"/>
    <property type="match status" value="1"/>
</dbReference>
<evidence type="ECO:0000256" key="2">
    <source>
        <dbReference type="SAM" id="Phobius"/>
    </source>
</evidence>
<feature type="region of interest" description="Disordered" evidence="1">
    <location>
        <begin position="183"/>
        <end position="216"/>
    </location>
</feature>
<dbReference type="PANTHER" id="PTHR21180:SF32">
    <property type="entry name" value="ENDONUCLEASE_EXONUCLEASE_PHOSPHATASE FAMILY DOMAIN-CONTAINING PROTEIN 1"/>
    <property type="match status" value="1"/>
</dbReference>
<dbReference type="InterPro" id="IPR051675">
    <property type="entry name" value="Endo/Exo/Phosphatase_dom_1"/>
</dbReference>